<keyword evidence="4" id="KW-1185">Reference proteome</keyword>
<dbReference type="AlphaFoldDB" id="A0A660L8M3"/>
<evidence type="ECO:0000256" key="2">
    <source>
        <dbReference type="SAM" id="SignalP"/>
    </source>
</evidence>
<evidence type="ECO:0008006" key="5">
    <source>
        <dbReference type="Google" id="ProtNLM"/>
    </source>
</evidence>
<dbReference type="Gene3D" id="2.130.10.10">
    <property type="entry name" value="YVTN repeat-like/Quinoprotein amine dehydrogenase"/>
    <property type="match status" value="2"/>
</dbReference>
<dbReference type="PROSITE" id="PS51257">
    <property type="entry name" value="PROKAR_LIPOPROTEIN"/>
    <property type="match status" value="1"/>
</dbReference>
<dbReference type="CDD" id="cd15482">
    <property type="entry name" value="Sialidase_non-viral"/>
    <property type="match status" value="1"/>
</dbReference>
<proteinExistence type="predicted"/>
<organism evidence="3 4">
    <name type="scientific">Solirubrobacter pauli</name>
    <dbReference type="NCBI Taxonomy" id="166793"/>
    <lineage>
        <taxon>Bacteria</taxon>
        <taxon>Bacillati</taxon>
        <taxon>Actinomycetota</taxon>
        <taxon>Thermoleophilia</taxon>
        <taxon>Solirubrobacterales</taxon>
        <taxon>Solirubrobacteraceae</taxon>
        <taxon>Solirubrobacter</taxon>
    </lineage>
</organism>
<evidence type="ECO:0000256" key="1">
    <source>
        <dbReference type="SAM" id="MobiDB-lite"/>
    </source>
</evidence>
<feature type="chain" id="PRO_5025019442" description="BNR/Asp-box repeat protein" evidence="2">
    <location>
        <begin position="24"/>
        <end position="297"/>
    </location>
</feature>
<feature type="signal peptide" evidence="2">
    <location>
        <begin position="1"/>
        <end position="23"/>
    </location>
</feature>
<dbReference type="OrthoDB" id="9764804at2"/>
<dbReference type="EMBL" id="RBIL01000001">
    <property type="protein sequence ID" value="RKQ90263.1"/>
    <property type="molecule type" value="Genomic_DNA"/>
</dbReference>
<protein>
    <recommendedName>
        <fullName evidence="5">BNR/Asp-box repeat protein</fullName>
    </recommendedName>
</protein>
<dbReference type="RefSeq" id="WP_121246678.1">
    <property type="nucleotide sequence ID" value="NZ_RBIL01000001.1"/>
</dbReference>
<accession>A0A660L8M3</accession>
<dbReference type="Proteomes" id="UP000278962">
    <property type="component" value="Unassembled WGS sequence"/>
</dbReference>
<gene>
    <name evidence="3" type="ORF">C8N24_0063</name>
</gene>
<comment type="caution">
    <text evidence="3">The sequence shown here is derived from an EMBL/GenBank/DDBJ whole genome shotgun (WGS) entry which is preliminary data.</text>
</comment>
<feature type="region of interest" description="Disordered" evidence="1">
    <location>
        <begin position="62"/>
        <end position="81"/>
    </location>
</feature>
<evidence type="ECO:0000313" key="4">
    <source>
        <dbReference type="Proteomes" id="UP000278962"/>
    </source>
</evidence>
<evidence type="ECO:0000313" key="3">
    <source>
        <dbReference type="EMBL" id="RKQ90263.1"/>
    </source>
</evidence>
<name>A0A660L8M3_9ACTN</name>
<keyword evidence="2" id="KW-0732">Signal</keyword>
<dbReference type="SUPFAM" id="SSF110296">
    <property type="entry name" value="Oligoxyloglucan reducing end-specific cellobiohydrolase"/>
    <property type="match status" value="1"/>
</dbReference>
<sequence>MRKHALILITLALAGCGSSSSSAEEDLPPEPTADAALEVGSLATRPGDGELLIGSTSGTYRLPKGAKAPTELEPSLSAPGKGEGPLLDLVLRYTGPTTLLASGHSKGGTLPLNVGLVSSPDDGKTWQAVSGIGEIDYHDLEIIDARNVLALRTDDPNSVQVSTDGGKTFESRAAPAAAATTDITVNPDNPKQWAAGTEQGTWVSSNEGNSWRQRDTTPKARVSWAGPGKLYSAGLDGKIRLSADDGKTFNEVGGSIGSGPKDFLATPDGTLYAYLTGGKLRTSADGGKTWSDLASLR</sequence>
<reference evidence="3 4" key="1">
    <citation type="submission" date="2018-10" db="EMBL/GenBank/DDBJ databases">
        <title>Genomic Encyclopedia of Archaeal and Bacterial Type Strains, Phase II (KMG-II): from individual species to whole genera.</title>
        <authorList>
            <person name="Goeker M."/>
        </authorList>
    </citation>
    <scope>NUCLEOTIDE SEQUENCE [LARGE SCALE GENOMIC DNA]</scope>
    <source>
        <strain evidence="3 4">DSM 14954</strain>
    </source>
</reference>
<dbReference type="InterPro" id="IPR015943">
    <property type="entry name" value="WD40/YVTN_repeat-like_dom_sf"/>
</dbReference>